<dbReference type="EMBL" id="JALJZU010000007">
    <property type="protein sequence ID" value="MCP2010057.1"/>
    <property type="molecule type" value="Genomic_DNA"/>
</dbReference>
<organism evidence="6 8">
    <name type="scientific">Duganella violaceipulchra</name>
    <dbReference type="NCBI Taxonomy" id="2849652"/>
    <lineage>
        <taxon>Bacteria</taxon>
        <taxon>Pseudomonadati</taxon>
        <taxon>Pseudomonadota</taxon>
        <taxon>Betaproteobacteria</taxon>
        <taxon>Burkholderiales</taxon>
        <taxon>Oxalobacteraceae</taxon>
        <taxon>Telluria group</taxon>
        <taxon>Duganella</taxon>
    </lineage>
</organism>
<evidence type="ECO:0000256" key="1">
    <source>
        <dbReference type="ARBA" id="ARBA00009437"/>
    </source>
</evidence>
<dbReference type="RefSeq" id="WP_217943850.1">
    <property type="nucleotide sequence ID" value="NZ_JAHTGR010000010.1"/>
</dbReference>
<name>A0AA41L6C5_9BURK</name>
<dbReference type="PANTHER" id="PTHR30537">
    <property type="entry name" value="HTH-TYPE TRANSCRIPTIONAL REGULATOR"/>
    <property type="match status" value="1"/>
</dbReference>
<proteinExistence type="inferred from homology"/>
<dbReference type="InterPro" id="IPR005119">
    <property type="entry name" value="LysR_subst-bd"/>
</dbReference>
<gene>
    <name evidence="6" type="ORF">KVP70_19680</name>
    <name evidence="7" type="ORF">L1274_003789</name>
</gene>
<evidence type="ECO:0000313" key="8">
    <source>
        <dbReference type="Proteomes" id="UP001155901"/>
    </source>
</evidence>
<accession>A0AA41L6C5</accession>
<dbReference type="Proteomes" id="UP001162889">
    <property type="component" value="Unassembled WGS sequence"/>
</dbReference>
<keyword evidence="9" id="KW-1185">Reference proteome</keyword>
<evidence type="ECO:0000256" key="4">
    <source>
        <dbReference type="ARBA" id="ARBA00023163"/>
    </source>
</evidence>
<dbReference type="InterPro" id="IPR058163">
    <property type="entry name" value="LysR-type_TF_proteobact-type"/>
</dbReference>
<keyword evidence="3 7" id="KW-0238">DNA-binding</keyword>
<reference evidence="7" key="2">
    <citation type="submission" date="2022-03" db="EMBL/GenBank/DDBJ databases">
        <title>Genome Encyclopedia of Bacteria and Archaea VI: Functional Genomics of Type Strains.</title>
        <authorList>
            <person name="Whitman W."/>
        </authorList>
    </citation>
    <scope>NUCLEOTIDE SEQUENCE</scope>
    <source>
        <strain evidence="7">HSC-15S17</strain>
    </source>
</reference>
<dbReference type="AlphaFoldDB" id="A0AA41L6C5"/>
<dbReference type="GO" id="GO:0043565">
    <property type="term" value="F:sequence-specific DNA binding"/>
    <property type="evidence" value="ECO:0007669"/>
    <property type="project" value="TreeGrafter"/>
</dbReference>
<dbReference type="PANTHER" id="PTHR30537:SF26">
    <property type="entry name" value="GLYCINE CLEAVAGE SYSTEM TRANSCRIPTIONAL ACTIVATOR"/>
    <property type="match status" value="1"/>
</dbReference>
<dbReference type="FunFam" id="1.10.10.10:FF:000038">
    <property type="entry name" value="Glycine cleavage system transcriptional activator"/>
    <property type="match status" value="1"/>
</dbReference>
<evidence type="ECO:0000313" key="6">
    <source>
        <dbReference type="EMBL" id="MBV6323157.1"/>
    </source>
</evidence>
<comment type="caution">
    <text evidence="6">The sequence shown here is derived from an EMBL/GenBank/DDBJ whole genome shotgun (WGS) entry which is preliminary data.</text>
</comment>
<evidence type="ECO:0000259" key="5">
    <source>
        <dbReference type="PROSITE" id="PS50931"/>
    </source>
</evidence>
<dbReference type="Pfam" id="PF00126">
    <property type="entry name" value="HTH_1"/>
    <property type="match status" value="1"/>
</dbReference>
<evidence type="ECO:0000313" key="7">
    <source>
        <dbReference type="EMBL" id="MCP2010057.1"/>
    </source>
</evidence>
<dbReference type="InterPro" id="IPR000847">
    <property type="entry name" value="LysR_HTH_N"/>
</dbReference>
<dbReference type="EMBL" id="JAHTGR010000010">
    <property type="protein sequence ID" value="MBV6323157.1"/>
    <property type="molecule type" value="Genomic_DNA"/>
</dbReference>
<feature type="domain" description="HTH lysR-type" evidence="5">
    <location>
        <begin position="5"/>
        <end position="62"/>
    </location>
</feature>
<dbReference type="Proteomes" id="UP001155901">
    <property type="component" value="Unassembled WGS sequence"/>
</dbReference>
<evidence type="ECO:0000256" key="3">
    <source>
        <dbReference type="ARBA" id="ARBA00023125"/>
    </source>
</evidence>
<keyword evidence="4" id="KW-0804">Transcription</keyword>
<protein>
    <submittedName>
        <fullName evidence="7">DNA-binding transcriptional LysR family regulator</fullName>
    </submittedName>
    <submittedName>
        <fullName evidence="6">LysR family transcriptional regulator</fullName>
    </submittedName>
</protein>
<evidence type="ECO:0000256" key="2">
    <source>
        <dbReference type="ARBA" id="ARBA00023015"/>
    </source>
</evidence>
<dbReference type="PROSITE" id="PS50931">
    <property type="entry name" value="HTH_LYSR"/>
    <property type="match status" value="1"/>
</dbReference>
<sequence length="300" mass="32624">MFRALPVIALRTFESSARHLSFKLAADELAVTPGAVSHQVRTLEEWLGVALFDRLPRGVRLTPKGETLFHSLHSALADLAQVTSRLRAAPVAGRLTVTTPSSFAALWLVPRLDRFYAKHPEVNLRLDTSTATIDLQQDASVDVAIRYGGGPYPDMVSPGSMAETFGVYGAPGRVDELMGQAAPSLISVHWAKSTLYRDSWRAWCDAAGKGWLSGLPGLALREYAEEMYALQAAIAGQGLVMASSILVADTEQRGLLKAARPDLQIAGGTYTVLCVPGRERHPPVQAFFDWLRSEWAAVRS</sequence>
<comment type="similarity">
    <text evidence="1">Belongs to the LysR transcriptional regulatory family.</text>
</comment>
<keyword evidence="2" id="KW-0805">Transcription regulation</keyword>
<dbReference type="GO" id="GO:0006351">
    <property type="term" value="P:DNA-templated transcription"/>
    <property type="evidence" value="ECO:0007669"/>
    <property type="project" value="TreeGrafter"/>
</dbReference>
<evidence type="ECO:0000313" key="9">
    <source>
        <dbReference type="Proteomes" id="UP001162889"/>
    </source>
</evidence>
<reference evidence="6" key="1">
    <citation type="submission" date="2021-07" db="EMBL/GenBank/DDBJ databases">
        <title>Characterization of violacein-producing bacteria and related species.</title>
        <authorList>
            <person name="Wilson H.S."/>
            <person name="De Leon M.E."/>
        </authorList>
    </citation>
    <scope>NUCLEOTIDE SEQUENCE</scope>
    <source>
        <strain evidence="6">HSC-15S17</strain>
    </source>
</reference>
<dbReference type="GO" id="GO:0003700">
    <property type="term" value="F:DNA-binding transcription factor activity"/>
    <property type="evidence" value="ECO:0007669"/>
    <property type="project" value="InterPro"/>
</dbReference>
<dbReference type="Pfam" id="PF03466">
    <property type="entry name" value="LysR_substrate"/>
    <property type="match status" value="1"/>
</dbReference>